<accession>A0A368Y5H4</accession>
<sequence>MNRTTARAKLRALALPALLACAAAQAEPISVLFVGNSYTFGRVDPVMGYNAANVRDLTAPMAAADSTGSNAFEPHPWGGVAGIFKQLTVQAGLNYQVALSTRNAASLRGHFLNSNPAGWDLRGNVASQAWSKVVLQEQSDEPLPKQAGLASNPAYFNTYVNLLENYIHQGQDLAYRERELIGGSNAACAAITGASAGTCGNLREIPANPNASADTEVYLYQTWARPNLVNAPFTTVTDPVTGAISFTDTPATSFYASLQDMAVDLRDAYAKAALDAGADGSGGITAVAPVGDAFMLALAMGVATANHYAPDAGSDGLPDLWWDDGTHASLYGSYLSALTLYGTLTGLDPAAFGGAEIAARDLGISGRDAELLQRVASLQLGFAPGNEVPEPPLPALLGVAAAGWALARRRRPIK</sequence>
<comment type="caution">
    <text evidence="2">The sequence shown here is derived from an EMBL/GenBank/DDBJ whole genome shotgun (WGS) entry which is preliminary data.</text>
</comment>
<dbReference type="OrthoDB" id="110597at2"/>
<dbReference type="EMBL" id="QPJK01000001">
    <property type="protein sequence ID" value="RCW75533.1"/>
    <property type="molecule type" value="Genomic_DNA"/>
</dbReference>
<feature type="signal peptide" evidence="1">
    <location>
        <begin position="1"/>
        <end position="26"/>
    </location>
</feature>
<dbReference type="Proteomes" id="UP000252884">
    <property type="component" value="Unassembled WGS sequence"/>
</dbReference>
<organism evidence="2 3">
    <name type="scientific">Pseudorhodoferax soli</name>
    <dbReference type="NCBI Taxonomy" id="545864"/>
    <lineage>
        <taxon>Bacteria</taxon>
        <taxon>Pseudomonadati</taxon>
        <taxon>Pseudomonadota</taxon>
        <taxon>Betaproteobacteria</taxon>
        <taxon>Burkholderiales</taxon>
        <taxon>Comamonadaceae</taxon>
    </lineage>
</organism>
<evidence type="ECO:0000313" key="2">
    <source>
        <dbReference type="EMBL" id="RCW75533.1"/>
    </source>
</evidence>
<proteinExistence type="predicted"/>
<gene>
    <name evidence="2" type="ORF">DES41_101125</name>
</gene>
<dbReference type="NCBIfam" id="TIGR02595">
    <property type="entry name" value="PEP_CTERM"/>
    <property type="match status" value="1"/>
</dbReference>
<keyword evidence="3" id="KW-1185">Reference proteome</keyword>
<reference evidence="2 3" key="1">
    <citation type="submission" date="2018-07" db="EMBL/GenBank/DDBJ databases">
        <title>Genomic Encyclopedia of Type Strains, Phase IV (KMG-IV): sequencing the most valuable type-strain genomes for metagenomic binning, comparative biology and taxonomic classification.</title>
        <authorList>
            <person name="Goeker M."/>
        </authorList>
    </citation>
    <scope>NUCLEOTIDE SEQUENCE [LARGE SCALE GENOMIC DNA]</scope>
    <source>
        <strain evidence="2 3">DSM 21634</strain>
    </source>
</reference>
<dbReference type="GO" id="GO:0016788">
    <property type="term" value="F:hydrolase activity, acting on ester bonds"/>
    <property type="evidence" value="ECO:0007669"/>
    <property type="project" value="UniProtKB-ARBA"/>
</dbReference>
<name>A0A368Y5H4_9BURK</name>
<feature type="chain" id="PRO_5016794122" evidence="1">
    <location>
        <begin position="27"/>
        <end position="414"/>
    </location>
</feature>
<dbReference type="InterPro" id="IPR036514">
    <property type="entry name" value="SGNH_hydro_sf"/>
</dbReference>
<dbReference type="InterPro" id="IPR013424">
    <property type="entry name" value="Ice-binding_C"/>
</dbReference>
<dbReference type="AlphaFoldDB" id="A0A368Y5H4"/>
<evidence type="ECO:0000313" key="3">
    <source>
        <dbReference type="Proteomes" id="UP000252884"/>
    </source>
</evidence>
<dbReference type="RefSeq" id="WP_114464981.1">
    <property type="nucleotide sequence ID" value="NZ_QPJK01000001.1"/>
</dbReference>
<evidence type="ECO:0000256" key="1">
    <source>
        <dbReference type="SAM" id="SignalP"/>
    </source>
</evidence>
<dbReference type="Gene3D" id="3.40.50.1110">
    <property type="entry name" value="SGNH hydrolase"/>
    <property type="match status" value="2"/>
</dbReference>
<keyword evidence="1" id="KW-0732">Signal</keyword>
<protein>
    <submittedName>
        <fullName evidence="2">Putative secreted protein with PEP-CTERM sorting signal</fullName>
    </submittedName>
</protein>